<dbReference type="Pfam" id="PF05768">
    <property type="entry name" value="Glrx-like"/>
    <property type="match status" value="1"/>
</dbReference>
<proteinExistence type="predicted"/>
<dbReference type="InterPro" id="IPR008554">
    <property type="entry name" value="Glutaredoxin-like"/>
</dbReference>
<dbReference type="RefSeq" id="WP_107569908.1">
    <property type="nucleotide sequence ID" value="NZ_PYYB01000002.1"/>
</dbReference>
<keyword evidence="2" id="KW-1185">Reference proteome</keyword>
<dbReference type="Gene3D" id="3.40.30.10">
    <property type="entry name" value="Glutaredoxin"/>
    <property type="match status" value="1"/>
</dbReference>
<dbReference type="InterPro" id="IPR036249">
    <property type="entry name" value="Thioredoxin-like_sf"/>
</dbReference>
<gene>
    <name evidence="1" type="ORF">C7Y72_14455</name>
</gene>
<name>A0A2T4UEH8_9ACTN</name>
<dbReference type="AlphaFoldDB" id="A0A2T4UEH8"/>
<comment type="caution">
    <text evidence="1">The sequence shown here is derived from an EMBL/GenBank/DDBJ whole genome shotgun (WGS) entry which is preliminary data.</text>
</comment>
<dbReference type="OrthoDB" id="8779161at2"/>
<evidence type="ECO:0000313" key="1">
    <source>
        <dbReference type="EMBL" id="PTL56189.1"/>
    </source>
</evidence>
<dbReference type="EMBL" id="PYYB01000002">
    <property type="protein sequence ID" value="PTL56189.1"/>
    <property type="molecule type" value="Genomic_DNA"/>
</dbReference>
<organism evidence="1 2">
    <name type="scientific">Paraconexibacter algicola</name>
    <dbReference type="NCBI Taxonomy" id="2133960"/>
    <lineage>
        <taxon>Bacteria</taxon>
        <taxon>Bacillati</taxon>
        <taxon>Actinomycetota</taxon>
        <taxon>Thermoleophilia</taxon>
        <taxon>Solirubrobacterales</taxon>
        <taxon>Paraconexibacteraceae</taxon>
        <taxon>Paraconexibacter</taxon>
    </lineage>
</organism>
<dbReference type="SUPFAM" id="SSF52833">
    <property type="entry name" value="Thioredoxin-like"/>
    <property type="match status" value="1"/>
</dbReference>
<accession>A0A2T4UEH8</accession>
<sequence length="81" mass="9392">MITVHVREGCHLCDDALALLRPLAAEHGEPLEVVDIEADDDLHRRYLERIPVICLDGEELYDFFVDEADLRGRLRHRLEGR</sequence>
<protein>
    <submittedName>
        <fullName evidence="1">NrdH-redoxin</fullName>
    </submittedName>
</protein>
<evidence type="ECO:0000313" key="2">
    <source>
        <dbReference type="Proteomes" id="UP000240739"/>
    </source>
</evidence>
<dbReference type="Proteomes" id="UP000240739">
    <property type="component" value="Unassembled WGS sequence"/>
</dbReference>
<reference evidence="1 2" key="1">
    <citation type="submission" date="2018-03" db="EMBL/GenBank/DDBJ databases">
        <title>Aquarubrobacter algicola gen. nov., sp. nov., a novel actinobacterium isolated from shallow eutrophic lake during the end of cyanobacterial harmful algal blooms.</title>
        <authorList>
            <person name="Chun S.J."/>
        </authorList>
    </citation>
    <scope>NUCLEOTIDE SEQUENCE [LARGE SCALE GENOMIC DNA]</scope>
    <source>
        <strain evidence="1 2">Seoho-28</strain>
    </source>
</reference>